<feature type="domain" description="GGDEF" evidence="5">
    <location>
        <begin position="693"/>
        <end position="827"/>
    </location>
</feature>
<dbReference type="InterPro" id="IPR000160">
    <property type="entry name" value="GGDEF_dom"/>
</dbReference>
<evidence type="ECO:0000259" key="3">
    <source>
        <dbReference type="PROSITE" id="PS50883"/>
    </source>
</evidence>
<feature type="domain" description="EAL" evidence="3">
    <location>
        <begin position="836"/>
        <end position="1088"/>
    </location>
</feature>
<dbReference type="InterPro" id="IPR003660">
    <property type="entry name" value="HAMP_dom"/>
</dbReference>
<dbReference type="Gene3D" id="3.30.450.20">
    <property type="entry name" value="PAS domain"/>
    <property type="match status" value="1"/>
</dbReference>
<sequence length="1093" mass="122647">MPKSRLHLGIRGKLISIFSLIKVLPLLLLAWIAWDHSVNLGHKVVDESQQMADRMLHTVATVGEVTTAQSVKALDAQAQAAIERLTVDTAEQVAQFLYERDKDLLFLAEQPPHPDTYRQFITHRTAVVTLHQPWQMDEAGKQWQPVRPVSIKYQQIIPRVEDNRTAFHYRPPDHLGINENRPLYREVSFLNVNGQQQIRILSDPNQAAPLLDVSRAENTWYKAEHYFAKLNSLKKGDIYVSDVIGAYVPSPIIGAYTRAKATQKGISFLPENAGYAGKENPVGKRFEGIVRWITPVFQAGKKIGYLSLALDHTHIMEFTDHLVPTQQRFTPISDASSGNYAFMWDYLGRNISHPRDYFIVGYDPTTGEQVPSWLDQVTWQQWQDSGLSFQQFITQQPPYNAQSLKRKPALAQVGKGQIALDCRYLHFAPQCSGWWNLTEEGGAGSFVIFWSGLWKITTAAVIPYYTGRYANSARGFGFVTIGANVDQFHAAAMSTKDEMTGLIQQANQQLENKRNSLIAGINTTLQKITVQLTASTAVMVLLVILIAIWMASYLTNRLKQIITGMNTFTSGDLTHRLATTTEDEVGELIDTFNELANTIEQNVKSLNGEIHQRKTAEAKLAQAKNELEHRVEERTIELRMSNEQLKKENKERKKAQRQIEHLARYDHLTGLANRVLFGERLKQAIQLSSVTNEALALLFIDLDGFKEVNDSLGHEVGDLLLKHVARCLESAVREGDTVARLGGDEFAIIAGGIASHDVLVDVAERLLKKLLTKACLDGHCLRAGGSIGIACYPADAKNQDKLIHFADMAMYQAKHSGGGNCYRFFTPAMHERVLHHQKIEAELNQAIQQNELRVYYQPKVNLQTDAIFGMEALVRWQHPERGLLPPSEFIEIAEHTGQIIELGAWVLAEACRQTNYWHQQGIASLQVSVNVSGYQIDQRFVEHVNEVLATTQLNPQQLELELTESILMNDTPAINVILKQLRDIGVAISIDDFGTGYSSFERIRALHLDVIKVDRSFIKGLGSPDDNAIVDAIISMAKTLKVKILAEGVETTAQREYLQQANCDAAQGYLFSKPLSSASFEQLLTDRKRQSSS</sequence>
<proteinExistence type="predicted"/>
<dbReference type="Pfam" id="PF00563">
    <property type="entry name" value="EAL"/>
    <property type="match status" value="1"/>
</dbReference>
<keyword evidence="2" id="KW-0812">Transmembrane</keyword>
<dbReference type="PROSITE" id="PS50885">
    <property type="entry name" value="HAMP"/>
    <property type="match status" value="1"/>
</dbReference>
<dbReference type="NCBIfam" id="TIGR00254">
    <property type="entry name" value="GGDEF"/>
    <property type="match status" value="1"/>
</dbReference>
<dbReference type="InterPro" id="IPR043128">
    <property type="entry name" value="Rev_trsase/Diguanyl_cyclase"/>
</dbReference>
<dbReference type="CDD" id="cd01948">
    <property type="entry name" value="EAL"/>
    <property type="match status" value="1"/>
</dbReference>
<dbReference type="PANTHER" id="PTHR44757:SF2">
    <property type="entry name" value="BIOFILM ARCHITECTURE MAINTENANCE PROTEIN MBAA"/>
    <property type="match status" value="1"/>
</dbReference>
<dbReference type="SUPFAM" id="SSF103190">
    <property type="entry name" value="Sensory domain-like"/>
    <property type="match status" value="1"/>
</dbReference>
<dbReference type="InterPro" id="IPR001633">
    <property type="entry name" value="EAL_dom"/>
</dbReference>
<accession>A0ABT5U2X9</accession>
<keyword evidence="2" id="KW-0472">Membrane</keyword>
<dbReference type="InterPro" id="IPR035919">
    <property type="entry name" value="EAL_sf"/>
</dbReference>
<dbReference type="Gene3D" id="3.20.20.450">
    <property type="entry name" value="EAL domain"/>
    <property type="match status" value="1"/>
</dbReference>
<organism evidence="6 7">
    <name type="scientific">Spartinivicinus poritis</name>
    <dbReference type="NCBI Taxonomy" id="2994640"/>
    <lineage>
        <taxon>Bacteria</taxon>
        <taxon>Pseudomonadati</taxon>
        <taxon>Pseudomonadota</taxon>
        <taxon>Gammaproteobacteria</taxon>
        <taxon>Oceanospirillales</taxon>
        <taxon>Zooshikellaceae</taxon>
        <taxon>Spartinivicinus</taxon>
    </lineage>
</organism>
<gene>
    <name evidence="6" type="ORF">ORQ98_01910</name>
</gene>
<dbReference type="SUPFAM" id="SSF55073">
    <property type="entry name" value="Nucleotide cyclase"/>
    <property type="match status" value="1"/>
</dbReference>
<evidence type="ECO:0000259" key="4">
    <source>
        <dbReference type="PROSITE" id="PS50885"/>
    </source>
</evidence>
<dbReference type="SUPFAM" id="SSF158472">
    <property type="entry name" value="HAMP domain-like"/>
    <property type="match status" value="1"/>
</dbReference>
<dbReference type="PROSITE" id="PS50887">
    <property type="entry name" value="GGDEF"/>
    <property type="match status" value="1"/>
</dbReference>
<protein>
    <submittedName>
        <fullName evidence="6">EAL domain-containing protein</fullName>
    </submittedName>
</protein>
<dbReference type="CDD" id="cd06225">
    <property type="entry name" value="HAMP"/>
    <property type="match status" value="1"/>
</dbReference>
<evidence type="ECO:0000313" key="7">
    <source>
        <dbReference type="Proteomes" id="UP001528823"/>
    </source>
</evidence>
<feature type="coiled-coil region" evidence="1">
    <location>
        <begin position="589"/>
        <end position="665"/>
    </location>
</feature>
<reference evidence="6 7" key="1">
    <citation type="submission" date="2022-11" db="EMBL/GenBank/DDBJ databases">
        <title>Spartinivicinus poritis sp. nov., isolated from scleractinian coral Porites lutea.</title>
        <authorList>
            <person name="Zhang G."/>
            <person name="Cai L."/>
            <person name="Wei Q."/>
        </authorList>
    </citation>
    <scope>NUCLEOTIDE SEQUENCE [LARGE SCALE GENOMIC DNA]</scope>
    <source>
        <strain evidence="6 7">A2-2</strain>
    </source>
</reference>
<keyword evidence="1" id="KW-0175">Coiled coil</keyword>
<comment type="caution">
    <text evidence="6">The sequence shown here is derived from an EMBL/GenBank/DDBJ whole genome shotgun (WGS) entry which is preliminary data.</text>
</comment>
<dbReference type="Pfam" id="PF00990">
    <property type="entry name" value="GGDEF"/>
    <property type="match status" value="1"/>
</dbReference>
<dbReference type="RefSeq" id="WP_274687085.1">
    <property type="nucleotide sequence ID" value="NZ_JAPMOU010000002.1"/>
</dbReference>
<evidence type="ECO:0000256" key="1">
    <source>
        <dbReference type="SAM" id="Coils"/>
    </source>
</evidence>
<evidence type="ECO:0000256" key="2">
    <source>
        <dbReference type="SAM" id="Phobius"/>
    </source>
</evidence>
<dbReference type="EMBL" id="JAPMOU010000002">
    <property type="protein sequence ID" value="MDE1460713.1"/>
    <property type="molecule type" value="Genomic_DNA"/>
</dbReference>
<name>A0ABT5U2X9_9GAMM</name>
<dbReference type="CDD" id="cd01949">
    <property type="entry name" value="GGDEF"/>
    <property type="match status" value="1"/>
</dbReference>
<dbReference type="SMART" id="SM00052">
    <property type="entry name" value="EAL"/>
    <property type="match status" value="1"/>
</dbReference>
<dbReference type="SMART" id="SM00304">
    <property type="entry name" value="HAMP"/>
    <property type="match status" value="1"/>
</dbReference>
<keyword evidence="7" id="KW-1185">Reference proteome</keyword>
<feature type="domain" description="HAMP" evidence="4">
    <location>
        <begin position="552"/>
        <end position="604"/>
    </location>
</feature>
<dbReference type="Gene3D" id="3.30.70.270">
    <property type="match status" value="1"/>
</dbReference>
<feature type="transmembrane region" description="Helical" evidence="2">
    <location>
        <begin position="12"/>
        <end position="34"/>
    </location>
</feature>
<dbReference type="Pfam" id="PF00672">
    <property type="entry name" value="HAMP"/>
    <property type="match status" value="1"/>
</dbReference>
<dbReference type="Proteomes" id="UP001528823">
    <property type="component" value="Unassembled WGS sequence"/>
</dbReference>
<dbReference type="Gene3D" id="6.10.340.10">
    <property type="match status" value="1"/>
</dbReference>
<dbReference type="PANTHER" id="PTHR44757">
    <property type="entry name" value="DIGUANYLATE CYCLASE DGCP"/>
    <property type="match status" value="1"/>
</dbReference>
<dbReference type="InterPro" id="IPR052155">
    <property type="entry name" value="Biofilm_reg_signaling"/>
</dbReference>
<keyword evidence="2" id="KW-1133">Transmembrane helix</keyword>
<evidence type="ECO:0000313" key="6">
    <source>
        <dbReference type="EMBL" id="MDE1460713.1"/>
    </source>
</evidence>
<evidence type="ECO:0000259" key="5">
    <source>
        <dbReference type="PROSITE" id="PS50887"/>
    </source>
</evidence>
<dbReference type="SMART" id="SM00267">
    <property type="entry name" value="GGDEF"/>
    <property type="match status" value="1"/>
</dbReference>
<dbReference type="InterPro" id="IPR029787">
    <property type="entry name" value="Nucleotide_cyclase"/>
</dbReference>
<dbReference type="PROSITE" id="PS50883">
    <property type="entry name" value="EAL"/>
    <property type="match status" value="1"/>
</dbReference>
<feature type="transmembrane region" description="Helical" evidence="2">
    <location>
        <begin position="532"/>
        <end position="555"/>
    </location>
</feature>
<dbReference type="InterPro" id="IPR029151">
    <property type="entry name" value="Sensor-like_sf"/>
</dbReference>
<dbReference type="SUPFAM" id="SSF141868">
    <property type="entry name" value="EAL domain-like"/>
    <property type="match status" value="1"/>
</dbReference>